<keyword evidence="2 4" id="KW-0694">RNA-binding</keyword>
<proteinExistence type="predicted"/>
<dbReference type="SUPFAM" id="SSF54928">
    <property type="entry name" value="RNA-binding domain, RBD"/>
    <property type="match status" value="1"/>
</dbReference>
<dbReference type="WBParaSite" id="SRAE_2000224100.1">
    <property type="protein sequence ID" value="SRAE_2000224100.1"/>
    <property type="gene ID" value="WBGene00262450"/>
</dbReference>
<dbReference type="Pfam" id="PF00076">
    <property type="entry name" value="RRM_1"/>
    <property type="match status" value="1"/>
</dbReference>
<dbReference type="InterPro" id="IPR052285">
    <property type="entry name" value="NEXT_complex_subunit"/>
</dbReference>
<accession>A0A090MYQ2</accession>
<dbReference type="CTD" id="36379944"/>
<evidence type="ECO:0000256" key="2">
    <source>
        <dbReference type="ARBA" id="ARBA00022884"/>
    </source>
</evidence>
<reference evidence="9" key="2">
    <citation type="submission" date="2020-12" db="UniProtKB">
        <authorList>
            <consortium name="WormBaseParasite"/>
        </authorList>
    </citation>
    <scope>IDENTIFICATION</scope>
</reference>
<keyword evidence="3" id="KW-0539">Nucleus</keyword>
<dbReference type="AlphaFoldDB" id="A0A090MYQ2"/>
<evidence type="ECO:0000313" key="7">
    <source>
        <dbReference type="EMBL" id="CEF67579.1"/>
    </source>
</evidence>
<dbReference type="GO" id="GO:0003727">
    <property type="term" value="F:single-stranded RNA binding"/>
    <property type="evidence" value="ECO:0007669"/>
    <property type="project" value="TreeGrafter"/>
</dbReference>
<dbReference type="RefSeq" id="XP_024506779.1">
    <property type="nucleotide sequence ID" value="XM_024653288.1"/>
</dbReference>
<dbReference type="PROSITE" id="PS50102">
    <property type="entry name" value="RRM"/>
    <property type="match status" value="1"/>
</dbReference>
<reference evidence="7 8" key="1">
    <citation type="submission" date="2014-09" db="EMBL/GenBank/DDBJ databases">
        <authorList>
            <person name="Martin A.A."/>
        </authorList>
    </citation>
    <scope>NUCLEOTIDE SEQUENCE</scope>
    <source>
        <strain evidence="8">ED321</strain>
        <strain evidence="7">ED321 Heterogonic</strain>
    </source>
</reference>
<dbReference type="PANTHER" id="PTHR13798:SF11">
    <property type="entry name" value="RNA-BINDING PROTEIN 7-RELATED"/>
    <property type="match status" value="1"/>
</dbReference>
<evidence type="ECO:0000256" key="4">
    <source>
        <dbReference type="PROSITE-ProRule" id="PRU00176"/>
    </source>
</evidence>
<organism evidence="7">
    <name type="scientific">Strongyloides ratti</name>
    <name type="common">Parasitic roundworm</name>
    <dbReference type="NCBI Taxonomy" id="34506"/>
    <lineage>
        <taxon>Eukaryota</taxon>
        <taxon>Metazoa</taxon>
        <taxon>Ecdysozoa</taxon>
        <taxon>Nematoda</taxon>
        <taxon>Chromadorea</taxon>
        <taxon>Rhabditida</taxon>
        <taxon>Tylenchina</taxon>
        <taxon>Panagrolaimomorpha</taxon>
        <taxon>Strongyloidoidea</taxon>
        <taxon>Strongyloididae</taxon>
        <taxon>Strongyloides</taxon>
    </lineage>
</organism>
<evidence type="ECO:0000256" key="1">
    <source>
        <dbReference type="ARBA" id="ARBA00004642"/>
    </source>
</evidence>
<dbReference type="OMA" id="ASEMMNG"/>
<dbReference type="EMBL" id="LN609529">
    <property type="protein sequence ID" value="CEF67579.1"/>
    <property type="molecule type" value="Genomic_DNA"/>
</dbReference>
<feature type="compositionally biased region" description="Polar residues" evidence="5">
    <location>
        <begin position="126"/>
        <end position="135"/>
    </location>
</feature>
<dbReference type="InterPro" id="IPR035979">
    <property type="entry name" value="RBD_domain_sf"/>
</dbReference>
<evidence type="ECO:0000313" key="10">
    <source>
        <dbReference type="WormBase" id="SRAE_2000224100"/>
    </source>
</evidence>
<dbReference type="PANTHER" id="PTHR13798">
    <property type="entry name" value="RNA BINDING MOTIF RBM PROTEIN -RELATED"/>
    <property type="match status" value="1"/>
</dbReference>
<sequence>MSKYNLFYNENNCTRDDRTIYVRNLDSKVTKEILWELFSQVGNVQDVFLPPLDKDKNEAQYALVSFKTIHSPIFASEMMNGISLYGKQITVQPKGKSMHSNLFMDLRKNGQLAYQVEQDMMRNYRDQQFSSNSNSDYRKYGSRQRSYR</sequence>
<gene>
    <name evidence="7 9 10" type="ORF">SRAE_2000224100</name>
</gene>
<protein>
    <submittedName>
        <fullName evidence="7 9">RNA recognition motif domain and Nucleotide-binding, alpha-beta plait domain-containing protein</fullName>
    </submittedName>
</protein>
<dbReference type="Proteomes" id="UP000035682">
    <property type="component" value="Unplaced"/>
</dbReference>
<dbReference type="SMART" id="SM00360">
    <property type="entry name" value="RRM"/>
    <property type="match status" value="1"/>
</dbReference>
<name>A0A090MYQ2_STRRB</name>
<feature type="region of interest" description="Disordered" evidence="5">
    <location>
        <begin position="125"/>
        <end position="148"/>
    </location>
</feature>
<dbReference type="Gene3D" id="3.30.70.330">
    <property type="match status" value="1"/>
</dbReference>
<dbReference type="InterPro" id="IPR000504">
    <property type="entry name" value="RRM_dom"/>
</dbReference>
<dbReference type="STRING" id="34506.A0A090MYQ2"/>
<evidence type="ECO:0000313" key="9">
    <source>
        <dbReference type="WBParaSite" id="SRAE_2000224100.1"/>
    </source>
</evidence>
<dbReference type="GO" id="GO:0000381">
    <property type="term" value="P:regulation of alternative mRNA splicing, via spliceosome"/>
    <property type="evidence" value="ECO:0007669"/>
    <property type="project" value="TreeGrafter"/>
</dbReference>
<dbReference type="InterPro" id="IPR012677">
    <property type="entry name" value="Nucleotide-bd_a/b_plait_sf"/>
</dbReference>
<dbReference type="GeneID" id="36379944"/>
<evidence type="ECO:0000256" key="3">
    <source>
        <dbReference type="ARBA" id="ARBA00023242"/>
    </source>
</evidence>
<evidence type="ECO:0000313" key="8">
    <source>
        <dbReference type="Proteomes" id="UP000035682"/>
    </source>
</evidence>
<evidence type="ECO:0000256" key="5">
    <source>
        <dbReference type="SAM" id="MobiDB-lite"/>
    </source>
</evidence>
<dbReference type="OrthoDB" id="407442at2759"/>
<dbReference type="GO" id="GO:0005654">
    <property type="term" value="C:nucleoplasm"/>
    <property type="evidence" value="ECO:0007669"/>
    <property type="project" value="UniProtKB-SubCell"/>
</dbReference>
<feature type="domain" description="RRM" evidence="6">
    <location>
        <begin position="18"/>
        <end position="96"/>
    </location>
</feature>
<dbReference type="WormBase" id="SRAE_2000224100">
    <property type="protein sequence ID" value="SRP12051"/>
    <property type="gene ID" value="WBGene00262450"/>
</dbReference>
<keyword evidence="8" id="KW-1185">Reference proteome</keyword>
<evidence type="ECO:0000259" key="6">
    <source>
        <dbReference type="PROSITE" id="PS50102"/>
    </source>
</evidence>
<comment type="subcellular location">
    <subcellularLocation>
        <location evidence="1">Nucleus</location>
        <location evidence="1">Nucleoplasm</location>
    </subcellularLocation>
</comment>